<evidence type="ECO:0000259" key="8">
    <source>
        <dbReference type="PROSITE" id="PS51194"/>
    </source>
</evidence>
<protein>
    <submittedName>
        <fullName evidence="9">DEAD/DEAH box helicase</fullName>
    </submittedName>
</protein>
<feature type="compositionally biased region" description="Basic and acidic residues" evidence="6">
    <location>
        <begin position="740"/>
        <end position="770"/>
    </location>
</feature>
<sequence length="776" mass="86517">MSAAAPAGKSAGQKSSKSTSNKPGKHQRSNPSSKKHRWTAAERAAKGRKPRRRGGADEVGSGRALEYAAPRNREERRAAERAENFRTQRDDRRSYDRGDRTRYERDDRPRFNRDDRDRNDRARYDRDDRRSFGRDERRPFNRDDRARNDRDDRRWNRDDRPYNRDDRGGNDRDDRRSFQRDDRRPYDRDDRRSFQRDDRRPYDRDDRNRRNSRSNSRDDRTYDRDNRRSFDRSDRDRSERARFDDRRTNQRNDRDRLERSDRGSYAGDRRSFDRTDRVRSDQDRQTDDRTRRTPVEPTLASQAPAATEAPAPDAATSLTTADAVGFAELGVAQPLVDRLGADGIVAAFPIQAASIPDAVAGRDVLGRGRTGSGKTLGFGLPMLTRLAAGERPGRDPRGLILLPTRELATQVSDVLAPLARTVGLRTQLVAGGMSYGPQLNGLDKGVDIVIGTPGRLIDLMDRAALLLGSVEITVLDEADHMADLGFLPDVTTLLDAVPADGQRMLFSATLDRGIDRLVERYLSDPSTHEVDSAQASVDTMAHYLLPVAPADKRPITAEIANRDGRTVIFVRTQLGADRVAEQLRDAGVMAGALHGGLPQGARNRTLEAFKTGSLPVLVATDVAARGIHVDEVGLVLQVDPPTDSKTYLHRAGRTARAGQTGVVVTLVLPNQRGQVRRLAKDAGVAATQLDARPGDAALGEATGAVPTDGPRIGERDYAKLIAPRQPVRSGRGPRRGPGRGPRDDRRSRDDRYGPRSDRGRRNGSGRREQAAYHSGR</sequence>
<dbReference type="InterPro" id="IPR027417">
    <property type="entry name" value="P-loop_NTPase"/>
</dbReference>
<dbReference type="AlphaFoldDB" id="A0A516PWN2"/>
<dbReference type="InterPro" id="IPR001650">
    <property type="entry name" value="Helicase_C-like"/>
</dbReference>
<dbReference type="Proteomes" id="UP000319263">
    <property type="component" value="Chromosome"/>
</dbReference>
<feature type="compositionally biased region" description="Low complexity" evidence="6">
    <location>
        <begin position="298"/>
        <end position="316"/>
    </location>
</feature>
<dbReference type="Gene3D" id="3.40.50.300">
    <property type="entry name" value="P-loop containing nucleotide triphosphate hydrolases"/>
    <property type="match status" value="2"/>
</dbReference>
<dbReference type="SMART" id="SM00490">
    <property type="entry name" value="HELICc"/>
    <property type="match status" value="1"/>
</dbReference>
<organism evidence="9 10">
    <name type="scientific">Microlunatus elymi</name>
    <dbReference type="NCBI Taxonomy" id="2596828"/>
    <lineage>
        <taxon>Bacteria</taxon>
        <taxon>Bacillati</taxon>
        <taxon>Actinomycetota</taxon>
        <taxon>Actinomycetes</taxon>
        <taxon>Propionibacteriales</taxon>
        <taxon>Propionibacteriaceae</taxon>
        <taxon>Microlunatus</taxon>
    </lineage>
</organism>
<dbReference type="PANTHER" id="PTHR47959">
    <property type="entry name" value="ATP-DEPENDENT RNA HELICASE RHLE-RELATED"/>
    <property type="match status" value="1"/>
</dbReference>
<keyword evidence="4" id="KW-0067">ATP-binding</keyword>
<evidence type="ECO:0000259" key="7">
    <source>
        <dbReference type="PROSITE" id="PS51192"/>
    </source>
</evidence>
<dbReference type="RefSeq" id="WP_143985565.1">
    <property type="nucleotide sequence ID" value="NZ_CP041692.1"/>
</dbReference>
<dbReference type="PANTHER" id="PTHR47959:SF13">
    <property type="entry name" value="ATP-DEPENDENT RNA HELICASE RHLE"/>
    <property type="match status" value="1"/>
</dbReference>
<dbReference type="EMBL" id="CP041692">
    <property type="protein sequence ID" value="QDP95597.1"/>
    <property type="molecule type" value="Genomic_DNA"/>
</dbReference>
<dbReference type="Pfam" id="PF00270">
    <property type="entry name" value="DEAD"/>
    <property type="match status" value="1"/>
</dbReference>
<dbReference type="SMART" id="SM00487">
    <property type="entry name" value="DEXDc"/>
    <property type="match status" value="1"/>
</dbReference>
<accession>A0A516PWN2</accession>
<dbReference type="Pfam" id="PF00271">
    <property type="entry name" value="Helicase_C"/>
    <property type="match status" value="1"/>
</dbReference>
<evidence type="ECO:0000256" key="1">
    <source>
        <dbReference type="ARBA" id="ARBA00022741"/>
    </source>
</evidence>
<dbReference type="PROSITE" id="PS51192">
    <property type="entry name" value="HELICASE_ATP_BIND_1"/>
    <property type="match status" value="1"/>
</dbReference>
<dbReference type="CDD" id="cd00268">
    <property type="entry name" value="DEADc"/>
    <property type="match status" value="1"/>
</dbReference>
<dbReference type="KEGG" id="mik:FOE78_06455"/>
<evidence type="ECO:0000313" key="9">
    <source>
        <dbReference type="EMBL" id="QDP95597.1"/>
    </source>
</evidence>
<keyword evidence="10" id="KW-1185">Reference proteome</keyword>
<dbReference type="SUPFAM" id="SSF52540">
    <property type="entry name" value="P-loop containing nucleoside triphosphate hydrolases"/>
    <property type="match status" value="1"/>
</dbReference>
<dbReference type="CDD" id="cd18787">
    <property type="entry name" value="SF2_C_DEAD"/>
    <property type="match status" value="1"/>
</dbReference>
<dbReference type="GO" id="GO:0016787">
    <property type="term" value="F:hydrolase activity"/>
    <property type="evidence" value="ECO:0007669"/>
    <property type="project" value="UniProtKB-KW"/>
</dbReference>
<proteinExistence type="inferred from homology"/>
<dbReference type="InterPro" id="IPR014001">
    <property type="entry name" value="Helicase_ATP-bd"/>
</dbReference>
<reference evidence="9 10" key="1">
    <citation type="submission" date="2019-07" db="EMBL/GenBank/DDBJ databases">
        <title>Microlunatus dokdonensis sp. nov. isolated from the rhizospheric soil of the wild plant Elymus tsukushiensis.</title>
        <authorList>
            <person name="Ghim S.-Y."/>
            <person name="Hwang Y.-J."/>
            <person name="Son J.-S."/>
            <person name="Shin J.-H."/>
        </authorList>
    </citation>
    <scope>NUCLEOTIDE SEQUENCE [LARGE SCALE GENOMIC DNA]</scope>
    <source>
        <strain evidence="9 10">KUDC0627</strain>
    </source>
</reference>
<keyword evidence="3 9" id="KW-0347">Helicase</keyword>
<evidence type="ECO:0000256" key="3">
    <source>
        <dbReference type="ARBA" id="ARBA00022806"/>
    </source>
</evidence>
<dbReference type="OrthoDB" id="9805696at2"/>
<keyword evidence="1" id="KW-0547">Nucleotide-binding</keyword>
<keyword evidence="2" id="KW-0378">Hydrolase</keyword>
<feature type="compositionally biased region" description="Basic and acidic residues" evidence="6">
    <location>
        <begin position="71"/>
        <end position="294"/>
    </location>
</feature>
<dbReference type="InterPro" id="IPR011545">
    <property type="entry name" value="DEAD/DEAH_box_helicase_dom"/>
</dbReference>
<feature type="compositionally biased region" description="Low complexity" evidence="6">
    <location>
        <begin position="1"/>
        <end position="18"/>
    </location>
</feature>
<gene>
    <name evidence="9" type="ORF">FOE78_06455</name>
</gene>
<dbReference type="GO" id="GO:0005524">
    <property type="term" value="F:ATP binding"/>
    <property type="evidence" value="ECO:0007669"/>
    <property type="project" value="UniProtKB-KW"/>
</dbReference>
<dbReference type="GO" id="GO:0005829">
    <property type="term" value="C:cytosol"/>
    <property type="evidence" value="ECO:0007669"/>
    <property type="project" value="TreeGrafter"/>
</dbReference>
<dbReference type="GO" id="GO:0003724">
    <property type="term" value="F:RNA helicase activity"/>
    <property type="evidence" value="ECO:0007669"/>
    <property type="project" value="TreeGrafter"/>
</dbReference>
<evidence type="ECO:0000256" key="5">
    <source>
        <dbReference type="ARBA" id="ARBA00038437"/>
    </source>
</evidence>
<evidence type="ECO:0000256" key="6">
    <source>
        <dbReference type="SAM" id="MobiDB-lite"/>
    </source>
</evidence>
<comment type="similarity">
    <text evidence="5">Belongs to the DEAD box helicase family.</text>
</comment>
<evidence type="ECO:0000313" key="10">
    <source>
        <dbReference type="Proteomes" id="UP000319263"/>
    </source>
</evidence>
<dbReference type="GO" id="GO:0003676">
    <property type="term" value="F:nucleic acid binding"/>
    <property type="evidence" value="ECO:0007669"/>
    <property type="project" value="InterPro"/>
</dbReference>
<name>A0A516PWN2_9ACTN</name>
<evidence type="ECO:0000256" key="4">
    <source>
        <dbReference type="ARBA" id="ARBA00022840"/>
    </source>
</evidence>
<evidence type="ECO:0000256" key="2">
    <source>
        <dbReference type="ARBA" id="ARBA00022801"/>
    </source>
</evidence>
<feature type="domain" description="Helicase C-terminal" evidence="8">
    <location>
        <begin position="551"/>
        <end position="697"/>
    </location>
</feature>
<dbReference type="PROSITE" id="PS51194">
    <property type="entry name" value="HELICASE_CTER"/>
    <property type="match status" value="1"/>
</dbReference>
<feature type="compositionally biased region" description="Basic residues" evidence="6">
    <location>
        <begin position="23"/>
        <end position="38"/>
    </location>
</feature>
<feature type="region of interest" description="Disordered" evidence="6">
    <location>
        <begin position="1"/>
        <end position="316"/>
    </location>
</feature>
<feature type="region of interest" description="Disordered" evidence="6">
    <location>
        <begin position="722"/>
        <end position="776"/>
    </location>
</feature>
<dbReference type="InterPro" id="IPR044742">
    <property type="entry name" value="DEAD/DEAH_RhlB"/>
</dbReference>
<dbReference type="InterPro" id="IPR050079">
    <property type="entry name" value="DEAD_box_RNA_helicase"/>
</dbReference>
<feature type="domain" description="Helicase ATP-binding" evidence="7">
    <location>
        <begin position="355"/>
        <end position="528"/>
    </location>
</feature>